<dbReference type="Proteomes" id="UP000321129">
    <property type="component" value="Unassembled WGS sequence"/>
</dbReference>
<keyword evidence="3" id="KW-1185">Reference proteome</keyword>
<reference evidence="2 3" key="1">
    <citation type="submission" date="2019-08" db="EMBL/GenBank/DDBJ databases">
        <title>Sphingorhabdus soil sp. nov., isolated from arctic soil.</title>
        <authorList>
            <person name="Liu Y."/>
        </authorList>
    </citation>
    <scope>NUCLEOTIDE SEQUENCE [LARGE SCALE GENOMIC DNA]</scope>
    <source>
        <strain evidence="2 3">D-2Q-5-6</strain>
    </source>
</reference>
<evidence type="ECO:0000256" key="1">
    <source>
        <dbReference type="SAM" id="MobiDB-lite"/>
    </source>
</evidence>
<gene>
    <name evidence="2" type="ORF">FSZ31_12080</name>
</gene>
<protein>
    <submittedName>
        <fullName evidence="2">Multidrug transporter</fullName>
    </submittedName>
</protein>
<dbReference type="EMBL" id="VOPY01000004">
    <property type="protein sequence ID" value="TXC67713.1"/>
    <property type="molecule type" value="Genomic_DNA"/>
</dbReference>
<feature type="compositionally biased region" description="Basic and acidic residues" evidence="1">
    <location>
        <begin position="21"/>
        <end position="44"/>
    </location>
</feature>
<sequence length="44" mass="5160">MPNAKVPKQTSHRSSRSGRFVTERYAKGHPSTTERERIKHPERK</sequence>
<proteinExistence type="predicted"/>
<evidence type="ECO:0000313" key="2">
    <source>
        <dbReference type="EMBL" id="TXC67713.1"/>
    </source>
</evidence>
<dbReference type="AlphaFoldDB" id="A0A5C6U420"/>
<accession>A0A5C6U420</accession>
<name>A0A5C6U420_9SPHN</name>
<evidence type="ECO:0000313" key="3">
    <source>
        <dbReference type="Proteomes" id="UP000321129"/>
    </source>
</evidence>
<comment type="caution">
    <text evidence="2">The sequence shown here is derived from an EMBL/GenBank/DDBJ whole genome shotgun (WGS) entry which is preliminary data.</text>
</comment>
<organism evidence="2 3">
    <name type="scientific">Flavisphingopyxis soli</name>
    <dbReference type="NCBI Taxonomy" id="2601267"/>
    <lineage>
        <taxon>Bacteria</taxon>
        <taxon>Pseudomonadati</taxon>
        <taxon>Pseudomonadota</taxon>
        <taxon>Alphaproteobacteria</taxon>
        <taxon>Sphingomonadales</taxon>
        <taxon>Sphingopyxidaceae</taxon>
        <taxon>Flavisphingopyxis</taxon>
    </lineage>
</organism>
<feature type="region of interest" description="Disordered" evidence="1">
    <location>
        <begin position="1"/>
        <end position="44"/>
    </location>
</feature>